<sequence length="193" mass="21735">MNQLETIKENVQTYGLTDGICRGENLIYSEKTLAGLENIFVDEDKRKAMNQSEVVYRVEAYFPVAEGTEAGLFFGTSRINPGQVGDEYFMTQGHFHQKANRGEFYWGIKGEGVLLLMDMERNTRAEKVFPGSLHYIPGFTGHRLVNTGKEELTVGACWPSDAGHNYGDIREQGFSKGVFNRNGVPVLEDIEKR</sequence>
<dbReference type="OrthoDB" id="5592106at2"/>
<dbReference type="GO" id="GO:0006094">
    <property type="term" value="P:gluconeogenesis"/>
    <property type="evidence" value="ECO:0007669"/>
    <property type="project" value="UniProtKB-KW"/>
</dbReference>
<dbReference type="AlphaFoldDB" id="A0A367GLP6"/>
<dbReference type="Proteomes" id="UP000253209">
    <property type="component" value="Unassembled WGS sequence"/>
</dbReference>
<protein>
    <recommendedName>
        <fullName evidence="3">glucose-6-phosphate isomerase</fullName>
        <ecNumber evidence="3">5.3.1.9</ecNumber>
    </recommendedName>
</protein>
<evidence type="ECO:0000313" key="9">
    <source>
        <dbReference type="Proteomes" id="UP000253209"/>
    </source>
</evidence>
<reference evidence="8 9" key="1">
    <citation type="submission" date="2018-05" db="EMBL/GenBank/DDBJ databases">
        <title>Mucilaginibacter hurinus sp. nov., isolated from briquette warehouse soil.</title>
        <authorList>
            <person name="Choi L."/>
        </authorList>
    </citation>
    <scope>NUCLEOTIDE SEQUENCE [LARGE SCALE GENOMIC DNA]</scope>
    <source>
        <strain evidence="8 9">ZR32</strain>
    </source>
</reference>
<accession>A0A367GLP6</accession>
<dbReference type="CDD" id="cd02218">
    <property type="entry name" value="cupin_PGI"/>
    <property type="match status" value="1"/>
</dbReference>
<comment type="pathway">
    <text evidence="1">Carbohydrate degradation; glycolysis; D-glyceraldehyde 3-phosphate and glycerone phosphate from D-glucose: step 2/4.</text>
</comment>
<organism evidence="8 9">
    <name type="scientific">Mucilaginibacter hurinus</name>
    <dbReference type="NCBI Taxonomy" id="2201324"/>
    <lineage>
        <taxon>Bacteria</taxon>
        <taxon>Pseudomonadati</taxon>
        <taxon>Bacteroidota</taxon>
        <taxon>Sphingobacteriia</taxon>
        <taxon>Sphingobacteriales</taxon>
        <taxon>Sphingobacteriaceae</taxon>
        <taxon>Mucilaginibacter</taxon>
    </lineage>
</organism>
<evidence type="ECO:0000313" key="8">
    <source>
        <dbReference type="EMBL" id="RCH54397.1"/>
    </source>
</evidence>
<evidence type="ECO:0000256" key="1">
    <source>
        <dbReference type="ARBA" id="ARBA00004926"/>
    </source>
</evidence>
<gene>
    <name evidence="8" type="ORF">DJ568_13240</name>
</gene>
<dbReference type="GO" id="GO:0004347">
    <property type="term" value="F:glucose-6-phosphate isomerase activity"/>
    <property type="evidence" value="ECO:0007669"/>
    <property type="project" value="UniProtKB-EC"/>
</dbReference>
<keyword evidence="8" id="KW-0413">Isomerase</keyword>
<evidence type="ECO:0000256" key="3">
    <source>
        <dbReference type="ARBA" id="ARBA00011952"/>
    </source>
</evidence>
<dbReference type="InterPro" id="IPR014710">
    <property type="entry name" value="RmlC-like_jellyroll"/>
</dbReference>
<keyword evidence="5" id="KW-0324">Glycolysis</keyword>
<evidence type="ECO:0000256" key="4">
    <source>
        <dbReference type="ARBA" id="ARBA00022432"/>
    </source>
</evidence>
<dbReference type="SUPFAM" id="SSF51182">
    <property type="entry name" value="RmlC-like cupins"/>
    <property type="match status" value="1"/>
</dbReference>
<evidence type="ECO:0000259" key="7">
    <source>
        <dbReference type="Pfam" id="PF06560"/>
    </source>
</evidence>
<dbReference type="UniPathway" id="UPA00109">
    <property type="reaction ID" value="UER00181"/>
</dbReference>
<comment type="similarity">
    <text evidence="2">Belongs to the archaeal-type GPI family.</text>
</comment>
<dbReference type="InterPro" id="IPR010551">
    <property type="entry name" value="G6P_isomerase_prok"/>
</dbReference>
<keyword evidence="9" id="KW-1185">Reference proteome</keyword>
<evidence type="ECO:0000256" key="5">
    <source>
        <dbReference type="ARBA" id="ARBA00023152"/>
    </source>
</evidence>
<dbReference type="Gene3D" id="2.60.120.10">
    <property type="entry name" value="Jelly Rolls"/>
    <property type="match status" value="1"/>
</dbReference>
<dbReference type="EMBL" id="QGDC01000007">
    <property type="protein sequence ID" value="RCH54397.1"/>
    <property type="molecule type" value="Genomic_DNA"/>
</dbReference>
<dbReference type="InterPro" id="IPR011051">
    <property type="entry name" value="RmlC_Cupin_sf"/>
</dbReference>
<name>A0A367GLP6_9SPHI</name>
<dbReference type="Pfam" id="PF06560">
    <property type="entry name" value="GPI"/>
    <property type="match status" value="1"/>
</dbReference>
<evidence type="ECO:0000256" key="2">
    <source>
        <dbReference type="ARBA" id="ARBA00006542"/>
    </source>
</evidence>
<dbReference type="EC" id="5.3.1.9" evidence="3"/>
<keyword evidence="4" id="KW-0312">Gluconeogenesis</keyword>
<feature type="domain" description="Glucose-6-phosphate isomerase prokaryote" evidence="7">
    <location>
        <begin position="31"/>
        <end position="172"/>
    </location>
</feature>
<evidence type="ECO:0000256" key="6">
    <source>
        <dbReference type="ARBA" id="ARBA00029321"/>
    </source>
</evidence>
<dbReference type="GO" id="GO:0006096">
    <property type="term" value="P:glycolytic process"/>
    <property type="evidence" value="ECO:0007669"/>
    <property type="project" value="UniProtKB-UniPathway"/>
</dbReference>
<comment type="caution">
    <text evidence="8">The sequence shown here is derived from an EMBL/GenBank/DDBJ whole genome shotgun (WGS) entry which is preliminary data.</text>
</comment>
<dbReference type="GO" id="GO:0005737">
    <property type="term" value="C:cytoplasm"/>
    <property type="evidence" value="ECO:0007669"/>
    <property type="project" value="InterPro"/>
</dbReference>
<proteinExistence type="inferred from homology"/>
<comment type="catalytic activity">
    <reaction evidence="6">
        <text>alpha-D-glucose 6-phosphate = beta-D-fructose 6-phosphate</text>
        <dbReference type="Rhea" id="RHEA:11816"/>
        <dbReference type="ChEBI" id="CHEBI:57634"/>
        <dbReference type="ChEBI" id="CHEBI:58225"/>
        <dbReference type="EC" id="5.3.1.9"/>
    </reaction>
</comment>